<dbReference type="GO" id="GO:0005783">
    <property type="term" value="C:endoplasmic reticulum"/>
    <property type="evidence" value="ECO:0007669"/>
    <property type="project" value="TreeGrafter"/>
</dbReference>
<dbReference type="PANTHER" id="PTHR43272:SF83">
    <property type="entry name" value="ACYL-COA SYNTHETASE LONG-CHAIN, ISOFORM J"/>
    <property type="match status" value="1"/>
</dbReference>
<evidence type="ECO:0000256" key="3">
    <source>
        <dbReference type="ARBA" id="ARBA00022741"/>
    </source>
</evidence>
<dbReference type="EC" id="6.2.1.3" evidence="6"/>
<evidence type="ECO:0000313" key="9">
    <source>
        <dbReference type="Proteomes" id="UP000784294"/>
    </source>
</evidence>
<dbReference type="InterPro" id="IPR042099">
    <property type="entry name" value="ANL_N_sf"/>
</dbReference>
<sequence>MHMIVQNKYHHTIFFLISYGLTETCSSGAIMECGDLRCNHVGAPLSSVEIKLRAWHEGGYSPHDSLGPRGEILISGGPVSRGYFHHPELTCRDFVTDPDGRRWFCTGESFGTHTTLQIGICNKLN</sequence>
<dbReference type="PANTHER" id="PTHR43272">
    <property type="entry name" value="LONG-CHAIN-FATTY-ACID--COA LIGASE"/>
    <property type="match status" value="1"/>
</dbReference>
<dbReference type="Gene3D" id="3.40.50.12780">
    <property type="entry name" value="N-terminal domain of ligase-like"/>
    <property type="match status" value="1"/>
</dbReference>
<dbReference type="InterPro" id="IPR000873">
    <property type="entry name" value="AMP-dep_synth/lig_dom"/>
</dbReference>
<dbReference type="AlphaFoldDB" id="A0A3S5CKL7"/>
<keyword evidence="5" id="KW-0067">ATP-binding</keyword>
<accession>A0A3S5CKL7</accession>
<dbReference type="Proteomes" id="UP000784294">
    <property type="component" value="Unassembled WGS sequence"/>
</dbReference>
<name>A0A3S5CKL7_9PLAT</name>
<dbReference type="GO" id="GO:0005524">
    <property type="term" value="F:ATP binding"/>
    <property type="evidence" value="ECO:0007669"/>
    <property type="project" value="UniProtKB-KW"/>
</dbReference>
<gene>
    <name evidence="8" type="ORF">PXEA_LOCUS22316</name>
</gene>
<dbReference type="SUPFAM" id="SSF56801">
    <property type="entry name" value="Acetyl-CoA synthetase-like"/>
    <property type="match status" value="1"/>
</dbReference>
<evidence type="ECO:0000259" key="7">
    <source>
        <dbReference type="Pfam" id="PF00501"/>
    </source>
</evidence>
<keyword evidence="9" id="KW-1185">Reference proteome</keyword>
<dbReference type="GO" id="GO:0005811">
    <property type="term" value="C:lipid droplet"/>
    <property type="evidence" value="ECO:0007669"/>
    <property type="project" value="TreeGrafter"/>
</dbReference>
<comment type="similarity">
    <text evidence="1">Belongs to the ATP-dependent AMP-binding enzyme family.</text>
</comment>
<dbReference type="GO" id="GO:0035336">
    <property type="term" value="P:long-chain fatty-acyl-CoA metabolic process"/>
    <property type="evidence" value="ECO:0007669"/>
    <property type="project" value="TreeGrafter"/>
</dbReference>
<comment type="caution">
    <text evidence="8">The sequence shown here is derived from an EMBL/GenBank/DDBJ whole genome shotgun (WGS) entry which is preliminary data.</text>
</comment>
<dbReference type="OrthoDB" id="6270663at2759"/>
<dbReference type="GO" id="GO:0004467">
    <property type="term" value="F:long-chain fatty acid-CoA ligase activity"/>
    <property type="evidence" value="ECO:0007669"/>
    <property type="project" value="UniProtKB-EC"/>
</dbReference>
<keyword evidence="3" id="KW-0547">Nucleotide-binding</keyword>
<keyword evidence="4" id="KW-0276">Fatty acid metabolism</keyword>
<evidence type="ECO:0000256" key="1">
    <source>
        <dbReference type="ARBA" id="ARBA00006432"/>
    </source>
</evidence>
<dbReference type="EMBL" id="CAAALY010098423">
    <property type="protein sequence ID" value="VEL28876.1"/>
    <property type="molecule type" value="Genomic_DNA"/>
</dbReference>
<protein>
    <recommendedName>
        <fullName evidence="6">long-chain-fatty-acid--CoA ligase</fullName>
        <ecNumber evidence="6">6.2.1.3</ecNumber>
    </recommendedName>
</protein>
<dbReference type="GO" id="GO:0005886">
    <property type="term" value="C:plasma membrane"/>
    <property type="evidence" value="ECO:0007669"/>
    <property type="project" value="TreeGrafter"/>
</dbReference>
<dbReference type="GO" id="GO:0030182">
    <property type="term" value="P:neuron differentiation"/>
    <property type="evidence" value="ECO:0007669"/>
    <property type="project" value="TreeGrafter"/>
</dbReference>
<keyword evidence="2" id="KW-0436">Ligase</keyword>
<feature type="domain" description="AMP-dependent synthetase/ligase" evidence="7">
    <location>
        <begin position="15"/>
        <end position="84"/>
    </location>
</feature>
<keyword evidence="4" id="KW-0443">Lipid metabolism</keyword>
<evidence type="ECO:0000256" key="6">
    <source>
        <dbReference type="ARBA" id="ARBA00026121"/>
    </source>
</evidence>
<evidence type="ECO:0000256" key="2">
    <source>
        <dbReference type="ARBA" id="ARBA00022598"/>
    </source>
</evidence>
<organism evidence="8 9">
    <name type="scientific">Protopolystoma xenopodis</name>
    <dbReference type="NCBI Taxonomy" id="117903"/>
    <lineage>
        <taxon>Eukaryota</taxon>
        <taxon>Metazoa</taxon>
        <taxon>Spiralia</taxon>
        <taxon>Lophotrochozoa</taxon>
        <taxon>Platyhelminthes</taxon>
        <taxon>Monogenea</taxon>
        <taxon>Polyopisthocotylea</taxon>
        <taxon>Polystomatidea</taxon>
        <taxon>Polystomatidae</taxon>
        <taxon>Protopolystoma</taxon>
    </lineage>
</organism>
<proteinExistence type="inferred from homology"/>
<dbReference type="Pfam" id="PF00501">
    <property type="entry name" value="AMP-binding"/>
    <property type="match status" value="1"/>
</dbReference>
<evidence type="ECO:0000313" key="8">
    <source>
        <dbReference type="EMBL" id="VEL28876.1"/>
    </source>
</evidence>
<evidence type="ECO:0000256" key="4">
    <source>
        <dbReference type="ARBA" id="ARBA00022832"/>
    </source>
</evidence>
<evidence type="ECO:0000256" key="5">
    <source>
        <dbReference type="ARBA" id="ARBA00022840"/>
    </source>
</evidence>
<reference evidence="8" key="1">
    <citation type="submission" date="2018-11" db="EMBL/GenBank/DDBJ databases">
        <authorList>
            <consortium name="Pathogen Informatics"/>
        </authorList>
    </citation>
    <scope>NUCLEOTIDE SEQUENCE</scope>
</reference>